<dbReference type="InterPro" id="IPR036394">
    <property type="entry name" value="Ribosomal_uL22_sf"/>
</dbReference>
<dbReference type="Gene3D" id="3.90.470.10">
    <property type="entry name" value="Ribosomal protein L22/L17"/>
    <property type="match status" value="1"/>
</dbReference>
<dbReference type="EMBL" id="CAMPGE010019233">
    <property type="protein sequence ID" value="CAI2377582.1"/>
    <property type="molecule type" value="Genomic_DNA"/>
</dbReference>
<protein>
    <submittedName>
        <fullName evidence="5">Uncharacterized protein</fullName>
    </submittedName>
</protein>
<name>A0AAD1XRQ0_EUPCR</name>
<evidence type="ECO:0000256" key="4">
    <source>
        <dbReference type="RuleBase" id="RU004005"/>
    </source>
</evidence>
<keyword evidence="6" id="KW-1185">Reference proteome</keyword>
<evidence type="ECO:0000256" key="1">
    <source>
        <dbReference type="ARBA" id="ARBA00009451"/>
    </source>
</evidence>
<keyword evidence="3 4" id="KW-0687">Ribonucleoprotein</keyword>
<gene>
    <name evidence="5" type="ORF">ECRASSUSDP1_LOCUS18970</name>
</gene>
<dbReference type="PANTHER" id="PTHR13501:SF8">
    <property type="entry name" value="LARGE RIBOSOMAL SUBUNIT PROTEIN UL22M"/>
    <property type="match status" value="1"/>
</dbReference>
<dbReference type="Pfam" id="PF00237">
    <property type="entry name" value="Ribosomal_L22"/>
    <property type="match status" value="1"/>
</dbReference>
<evidence type="ECO:0000313" key="6">
    <source>
        <dbReference type="Proteomes" id="UP001295684"/>
    </source>
</evidence>
<accession>A0AAD1XRQ0</accession>
<keyword evidence="2 4" id="KW-0689">Ribosomal protein</keyword>
<evidence type="ECO:0000256" key="2">
    <source>
        <dbReference type="ARBA" id="ARBA00022980"/>
    </source>
</evidence>
<evidence type="ECO:0000313" key="5">
    <source>
        <dbReference type="EMBL" id="CAI2377582.1"/>
    </source>
</evidence>
<comment type="caution">
    <text evidence="5">The sequence shown here is derived from an EMBL/GenBank/DDBJ whole genome shotgun (WGS) entry which is preliminary data.</text>
</comment>
<dbReference type="AlphaFoldDB" id="A0AAD1XRQ0"/>
<dbReference type="Proteomes" id="UP001295684">
    <property type="component" value="Unassembled WGS sequence"/>
</dbReference>
<reference evidence="5" key="1">
    <citation type="submission" date="2023-07" db="EMBL/GenBank/DDBJ databases">
        <authorList>
            <consortium name="AG Swart"/>
            <person name="Singh M."/>
            <person name="Singh A."/>
            <person name="Seah K."/>
            <person name="Emmerich C."/>
        </authorList>
    </citation>
    <scope>NUCLEOTIDE SEQUENCE</scope>
    <source>
        <strain evidence="5">DP1</strain>
    </source>
</reference>
<proteinExistence type="inferred from homology"/>
<sequence length="287" mass="33913">MFQSSLPKYLFRRVFSTQQRVANVSGSTIAFKPFEPQAISSPPKCYYPDFVEPEPEPVVMRDKMVNLPYSSQRLNDCCKEIRGMHISEAFTTISKNKKKGASYLYDLLTRMRDDGKEKGLNPDFFYVEEAYVGKGIRGKKLDIKARGKFGVIRRPKSSLNIILHEKPLEHIIREALKGQTPQGIGEIFRRRLYETNADFEELRKYSFMLTAKGRYYRRQQFRRLVHMAQQEYQKKGIHIKAALIEKFLLDKQILEITQDRRDIKMNDDREQILARKKHFEENYKKKK</sequence>
<evidence type="ECO:0000256" key="3">
    <source>
        <dbReference type="ARBA" id="ARBA00023274"/>
    </source>
</evidence>
<dbReference type="GO" id="GO:0015934">
    <property type="term" value="C:large ribosomal subunit"/>
    <property type="evidence" value="ECO:0007669"/>
    <property type="project" value="InterPro"/>
</dbReference>
<dbReference type="GO" id="GO:0006412">
    <property type="term" value="P:translation"/>
    <property type="evidence" value="ECO:0007669"/>
    <property type="project" value="InterPro"/>
</dbReference>
<dbReference type="SUPFAM" id="SSF54843">
    <property type="entry name" value="Ribosomal protein L22"/>
    <property type="match status" value="1"/>
</dbReference>
<organism evidence="5 6">
    <name type="scientific">Euplotes crassus</name>
    <dbReference type="NCBI Taxonomy" id="5936"/>
    <lineage>
        <taxon>Eukaryota</taxon>
        <taxon>Sar</taxon>
        <taxon>Alveolata</taxon>
        <taxon>Ciliophora</taxon>
        <taxon>Intramacronucleata</taxon>
        <taxon>Spirotrichea</taxon>
        <taxon>Hypotrichia</taxon>
        <taxon>Euplotida</taxon>
        <taxon>Euplotidae</taxon>
        <taxon>Moneuplotes</taxon>
    </lineage>
</organism>
<dbReference type="InterPro" id="IPR047867">
    <property type="entry name" value="Ribosomal_uL22_bac/org-type"/>
</dbReference>
<comment type="similarity">
    <text evidence="1 4">Belongs to the universal ribosomal protein uL22 family.</text>
</comment>
<dbReference type="PANTHER" id="PTHR13501">
    <property type="entry name" value="CHLOROPLAST 50S RIBOSOMAL PROTEIN L22-RELATED"/>
    <property type="match status" value="1"/>
</dbReference>
<dbReference type="InterPro" id="IPR001063">
    <property type="entry name" value="Ribosomal_uL22"/>
</dbReference>
<dbReference type="GO" id="GO:0003735">
    <property type="term" value="F:structural constituent of ribosome"/>
    <property type="evidence" value="ECO:0007669"/>
    <property type="project" value="InterPro"/>
</dbReference>